<accession>A0ABW1F0L3</accession>
<dbReference type="RefSeq" id="WP_345330832.1">
    <property type="nucleotide sequence ID" value="NZ_BAAAVH010000123.1"/>
</dbReference>
<reference evidence="3" key="1">
    <citation type="journal article" date="2019" name="Int. J. Syst. Evol. Microbiol.">
        <title>The Global Catalogue of Microorganisms (GCM) 10K type strain sequencing project: providing services to taxonomists for standard genome sequencing and annotation.</title>
        <authorList>
            <consortium name="The Broad Institute Genomics Platform"/>
            <consortium name="The Broad Institute Genome Sequencing Center for Infectious Disease"/>
            <person name="Wu L."/>
            <person name="Ma J."/>
        </authorList>
    </citation>
    <scope>NUCLEOTIDE SEQUENCE [LARGE SCALE GENOMIC DNA]</scope>
    <source>
        <strain evidence="3">CGMCC 4.1469</strain>
    </source>
</reference>
<dbReference type="Proteomes" id="UP001596067">
    <property type="component" value="Unassembled WGS sequence"/>
</dbReference>
<evidence type="ECO:0000256" key="1">
    <source>
        <dbReference type="SAM" id="MobiDB-lite"/>
    </source>
</evidence>
<evidence type="ECO:0000313" key="2">
    <source>
        <dbReference type="EMBL" id="MFC5886853.1"/>
    </source>
</evidence>
<name>A0ABW1F0L3_9ACTN</name>
<keyword evidence="3" id="KW-1185">Reference proteome</keyword>
<dbReference type="EMBL" id="JBHSOD010000020">
    <property type="protein sequence ID" value="MFC5886853.1"/>
    <property type="molecule type" value="Genomic_DNA"/>
</dbReference>
<gene>
    <name evidence="2" type="ORF">ACFP0N_17945</name>
</gene>
<organism evidence="2 3">
    <name type="scientific">Kitasatospora aburaviensis</name>
    <dbReference type="NCBI Taxonomy" id="67265"/>
    <lineage>
        <taxon>Bacteria</taxon>
        <taxon>Bacillati</taxon>
        <taxon>Actinomycetota</taxon>
        <taxon>Actinomycetes</taxon>
        <taxon>Kitasatosporales</taxon>
        <taxon>Streptomycetaceae</taxon>
        <taxon>Kitasatospora</taxon>
    </lineage>
</organism>
<feature type="compositionally biased region" description="Low complexity" evidence="1">
    <location>
        <begin position="10"/>
        <end position="23"/>
    </location>
</feature>
<protein>
    <submittedName>
        <fullName evidence="2">Uncharacterized protein</fullName>
    </submittedName>
</protein>
<feature type="region of interest" description="Disordered" evidence="1">
    <location>
        <begin position="1"/>
        <end position="31"/>
    </location>
</feature>
<sequence length="72" mass="7807">MKPQDLPGSGEAVRAAADGAEAARAGKELPDCPYSAQGETFLERFRYRFWTRGFKDAEAGETPPSGQSTTRL</sequence>
<proteinExistence type="predicted"/>
<evidence type="ECO:0000313" key="3">
    <source>
        <dbReference type="Proteomes" id="UP001596067"/>
    </source>
</evidence>
<comment type="caution">
    <text evidence="2">The sequence shown here is derived from an EMBL/GenBank/DDBJ whole genome shotgun (WGS) entry which is preliminary data.</text>
</comment>